<evidence type="ECO:0000313" key="9">
    <source>
        <dbReference type="Proteomes" id="UP001345219"/>
    </source>
</evidence>
<dbReference type="PROSITE" id="PS51142">
    <property type="entry name" value="NAS"/>
    <property type="match status" value="1"/>
</dbReference>
<evidence type="ECO:0000256" key="3">
    <source>
        <dbReference type="ARBA" id="ARBA00022679"/>
    </source>
</evidence>
<dbReference type="GO" id="GO:0030410">
    <property type="term" value="F:nicotianamine synthase activity"/>
    <property type="evidence" value="ECO:0007669"/>
    <property type="project" value="UniProtKB-UniRule"/>
</dbReference>
<dbReference type="PANTHER" id="PTHR32266:SF12">
    <property type="entry name" value="NICOTIANAMINE SYNTHASE 3"/>
    <property type="match status" value="1"/>
</dbReference>
<accession>A0AAN7JNV1</accession>
<keyword evidence="4 6" id="KW-0949">S-adenosyl-L-methionine</keyword>
<evidence type="ECO:0000256" key="1">
    <source>
        <dbReference type="ARBA" id="ARBA00007009"/>
    </source>
</evidence>
<sequence>MIAGFNVNIVSRSFSLNSNPQTNSAPTKKQKPKTEENKETRVVSVSDRHGVDMVCEEDPLVKTICELFVKISSLETLTPCNEVNTLLTQLVLACIPPHPVDVSALCSEVQDVRAKLIRLCGQAEGLLEAHYSALLGSFDRPLDQLSVFPYYTNYLKLAKLEFDLLTHHLPTHASPPARIAFVGSGPLPLTSLVLAANHLPNTAFHNYDIDAAANSMALNLVLPDPDLSRRFFFQTGDIMDVTAELGGYDVIFLAALVGMVEEEKAKVIDHLAEFMAPGAILMVRSAHGARAFLYPVVEPGDLRGFEFLSVYHPTDEVINSVVVAKKKHGQDTLSMTAATNAEPVLNGPASEKLLAVSGKKRCEMVVQPLLDPPNPYENIAEKLAIEDKSS</sequence>
<gene>
    <name evidence="8" type="ORF">SAY87_004406</name>
</gene>
<dbReference type="EMBL" id="JAXIOK010000017">
    <property type="protein sequence ID" value="KAK4750924.1"/>
    <property type="molecule type" value="Genomic_DNA"/>
</dbReference>
<comment type="caution">
    <text evidence="8">The sequence shown here is derived from an EMBL/GenBank/DDBJ whole genome shotgun (WGS) entry which is preliminary data.</text>
</comment>
<feature type="compositionally biased region" description="Basic and acidic residues" evidence="7">
    <location>
        <begin position="32"/>
        <end position="41"/>
    </location>
</feature>
<evidence type="ECO:0000256" key="6">
    <source>
        <dbReference type="RuleBase" id="RU368095"/>
    </source>
</evidence>
<keyword evidence="9" id="KW-1185">Reference proteome</keyword>
<comment type="catalytic activity">
    <reaction evidence="5 6">
        <text>3 S-adenosyl-L-methionine = nicotianamine + 3 S-methyl-5'-thioadenosine + 3 H(+)</text>
        <dbReference type="Rhea" id="RHEA:16481"/>
        <dbReference type="ChEBI" id="CHEBI:15378"/>
        <dbReference type="ChEBI" id="CHEBI:17509"/>
        <dbReference type="ChEBI" id="CHEBI:58249"/>
        <dbReference type="ChEBI" id="CHEBI:59789"/>
        <dbReference type="EC" id="2.5.1.43"/>
    </reaction>
</comment>
<evidence type="ECO:0000313" key="8">
    <source>
        <dbReference type="EMBL" id="KAK4750924.1"/>
    </source>
</evidence>
<dbReference type="PANTHER" id="PTHR32266">
    <property type="entry name" value="NICOTIANAMINE SYNTHASE 3"/>
    <property type="match status" value="1"/>
</dbReference>
<feature type="region of interest" description="Disordered" evidence="7">
    <location>
        <begin position="16"/>
        <end position="41"/>
    </location>
</feature>
<evidence type="ECO:0000256" key="5">
    <source>
        <dbReference type="ARBA" id="ARBA00049391"/>
    </source>
</evidence>
<dbReference type="InterPro" id="IPR004298">
    <property type="entry name" value="Nicotian_synth"/>
</dbReference>
<dbReference type="SUPFAM" id="SSF53335">
    <property type="entry name" value="S-adenosyl-L-methionine-dependent methyltransferases"/>
    <property type="match status" value="1"/>
</dbReference>
<dbReference type="AlphaFoldDB" id="A0AAN7JNV1"/>
<comment type="function">
    <text evidence="6">Synthesizes nicotianamine, a polyamine which serves as a sensor for the physiological iron status within the plant, and/or might be involved in the transport of iron.</text>
</comment>
<feature type="compositionally biased region" description="Polar residues" evidence="7">
    <location>
        <begin position="16"/>
        <end position="27"/>
    </location>
</feature>
<dbReference type="InterPro" id="IPR029063">
    <property type="entry name" value="SAM-dependent_MTases_sf"/>
</dbReference>
<comment type="similarity">
    <text evidence="1 6">Belongs to the nicotianamine synthase (NAS)-like family.</text>
</comment>
<reference evidence="8 9" key="1">
    <citation type="journal article" date="2023" name="Hortic Res">
        <title>Pangenome of water caltrop reveals structural variations and asymmetric subgenome divergence after allopolyploidization.</title>
        <authorList>
            <person name="Zhang X."/>
            <person name="Chen Y."/>
            <person name="Wang L."/>
            <person name="Yuan Y."/>
            <person name="Fang M."/>
            <person name="Shi L."/>
            <person name="Lu R."/>
            <person name="Comes H.P."/>
            <person name="Ma Y."/>
            <person name="Chen Y."/>
            <person name="Huang G."/>
            <person name="Zhou Y."/>
            <person name="Zheng Z."/>
            <person name="Qiu Y."/>
        </authorList>
    </citation>
    <scope>NUCLEOTIDE SEQUENCE [LARGE SCALE GENOMIC DNA]</scope>
    <source>
        <tissue evidence="8">Roots</tissue>
    </source>
</reference>
<dbReference type="EC" id="2.5.1.43" evidence="2 6"/>
<organism evidence="8 9">
    <name type="scientific">Trapa incisa</name>
    <dbReference type="NCBI Taxonomy" id="236973"/>
    <lineage>
        <taxon>Eukaryota</taxon>
        <taxon>Viridiplantae</taxon>
        <taxon>Streptophyta</taxon>
        <taxon>Embryophyta</taxon>
        <taxon>Tracheophyta</taxon>
        <taxon>Spermatophyta</taxon>
        <taxon>Magnoliopsida</taxon>
        <taxon>eudicotyledons</taxon>
        <taxon>Gunneridae</taxon>
        <taxon>Pentapetalae</taxon>
        <taxon>rosids</taxon>
        <taxon>malvids</taxon>
        <taxon>Myrtales</taxon>
        <taxon>Lythraceae</taxon>
        <taxon>Trapa</taxon>
    </lineage>
</organism>
<keyword evidence="3 6" id="KW-0808">Transferase</keyword>
<dbReference type="Pfam" id="PF03059">
    <property type="entry name" value="NAS"/>
    <property type="match status" value="1"/>
</dbReference>
<dbReference type="Gene3D" id="3.40.50.150">
    <property type="entry name" value="Vaccinia Virus protein VP39"/>
    <property type="match status" value="1"/>
</dbReference>
<evidence type="ECO:0000256" key="7">
    <source>
        <dbReference type="SAM" id="MobiDB-lite"/>
    </source>
</evidence>
<proteinExistence type="inferred from homology"/>
<name>A0AAN7JNV1_9MYRT</name>
<evidence type="ECO:0000256" key="4">
    <source>
        <dbReference type="ARBA" id="ARBA00022691"/>
    </source>
</evidence>
<dbReference type="GO" id="GO:0030418">
    <property type="term" value="P:nicotianamine biosynthetic process"/>
    <property type="evidence" value="ECO:0007669"/>
    <property type="project" value="UniProtKB-UniRule"/>
</dbReference>
<evidence type="ECO:0000256" key="2">
    <source>
        <dbReference type="ARBA" id="ARBA00012675"/>
    </source>
</evidence>
<dbReference type="Proteomes" id="UP001345219">
    <property type="component" value="Chromosome 4"/>
</dbReference>
<protein>
    <recommendedName>
        <fullName evidence="2 6">Nicotianamine synthase</fullName>
        <ecNumber evidence="2 6">2.5.1.43</ecNumber>
    </recommendedName>
</protein>